<dbReference type="CDD" id="cd16147">
    <property type="entry name" value="G6S"/>
    <property type="match status" value="1"/>
</dbReference>
<dbReference type="GO" id="GO:0005539">
    <property type="term" value="F:glycosaminoglycan binding"/>
    <property type="evidence" value="ECO:0007669"/>
    <property type="project" value="TreeGrafter"/>
</dbReference>
<dbReference type="Proteomes" id="UP000240883">
    <property type="component" value="Unassembled WGS sequence"/>
</dbReference>
<dbReference type="GO" id="GO:0018958">
    <property type="term" value="P:phenol-containing compound metabolic process"/>
    <property type="evidence" value="ECO:0007669"/>
    <property type="project" value="InterPro"/>
</dbReference>
<dbReference type="PANTHER" id="PTHR43108">
    <property type="entry name" value="N-ACETYLGLUCOSAMINE-6-SULFATASE FAMILY MEMBER"/>
    <property type="match status" value="1"/>
</dbReference>
<dbReference type="Gene3D" id="3.40.720.10">
    <property type="entry name" value="Alkaline Phosphatase, subunit A"/>
    <property type="match status" value="1"/>
</dbReference>
<dbReference type="AlphaFoldDB" id="A0A2T2N4L7"/>
<evidence type="ECO:0000256" key="5">
    <source>
        <dbReference type="PIRSR" id="PIRSR000972-50"/>
    </source>
</evidence>
<evidence type="ECO:0000256" key="4">
    <source>
        <dbReference type="ARBA" id="ARBA00023180"/>
    </source>
</evidence>
<feature type="modified residue" description="3-oxoalanine (Cys)" evidence="5">
    <location>
        <position position="39"/>
    </location>
</feature>
<evidence type="ECO:0000256" key="3">
    <source>
        <dbReference type="ARBA" id="ARBA00022801"/>
    </source>
</evidence>
<dbReference type="PANTHER" id="PTHR43108:SF8">
    <property type="entry name" value="SD21168P"/>
    <property type="match status" value="1"/>
</dbReference>
<comment type="PTM">
    <text evidence="5">The conversion to 3-oxoalanine (also known as C-formylglycine, FGly), of a serine or cysteine residue in prokaryotes and of a cysteine residue in eukaryotes, is critical for catalytic activity.</text>
</comment>
<evidence type="ECO:0000256" key="2">
    <source>
        <dbReference type="ARBA" id="ARBA00022729"/>
    </source>
</evidence>
<gene>
    <name evidence="7" type="ORF">BS50DRAFT_640141</name>
</gene>
<dbReference type="PROSITE" id="PS00523">
    <property type="entry name" value="SULFATASE_1"/>
    <property type="match status" value="1"/>
</dbReference>
<dbReference type="EMBL" id="KZ678149">
    <property type="protein sequence ID" value="PSN60392.1"/>
    <property type="molecule type" value="Genomic_DNA"/>
</dbReference>
<dbReference type="InterPro" id="IPR012083">
    <property type="entry name" value="Arylsulfatase"/>
</dbReference>
<reference evidence="7 8" key="1">
    <citation type="journal article" date="2018" name="Front. Microbiol.">
        <title>Genome-Wide Analysis of Corynespora cassiicola Leaf Fall Disease Putative Effectors.</title>
        <authorList>
            <person name="Lopez D."/>
            <person name="Ribeiro S."/>
            <person name="Label P."/>
            <person name="Fumanal B."/>
            <person name="Venisse J.S."/>
            <person name="Kohler A."/>
            <person name="de Oliveira R.R."/>
            <person name="Labutti K."/>
            <person name="Lipzen A."/>
            <person name="Lail K."/>
            <person name="Bauer D."/>
            <person name="Ohm R.A."/>
            <person name="Barry K.W."/>
            <person name="Spatafora J."/>
            <person name="Grigoriev I.V."/>
            <person name="Martin F.M."/>
            <person name="Pujade-Renaud V."/>
        </authorList>
    </citation>
    <scope>NUCLEOTIDE SEQUENCE [LARGE SCALE GENOMIC DNA]</scope>
    <source>
        <strain evidence="7 8">Philippines</strain>
    </source>
</reference>
<dbReference type="OrthoDB" id="96314at2759"/>
<dbReference type="FunFam" id="3.40.720.10:FF:000051">
    <property type="entry name" value="Arylsulfatase"/>
    <property type="match status" value="1"/>
</dbReference>
<keyword evidence="3" id="KW-0378">Hydrolase</keyword>
<feature type="domain" description="Sulfatase N-terminal" evidence="6">
    <location>
        <begin position="11"/>
        <end position="343"/>
    </location>
</feature>
<dbReference type="GO" id="GO:0008449">
    <property type="term" value="F:N-acetylglucosamine-6-sulfatase activity"/>
    <property type="evidence" value="ECO:0007669"/>
    <property type="project" value="TreeGrafter"/>
</dbReference>
<evidence type="ECO:0000313" key="7">
    <source>
        <dbReference type="EMBL" id="PSN60392.1"/>
    </source>
</evidence>
<keyword evidence="4" id="KW-0325">Glycoprotein</keyword>
<proteinExistence type="inferred from homology"/>
<sequence>MTDDQDLHLDSLKYQPAVQKHFADEGTFYKKHFCTIALCCPSRVSLWTGMAGHNTNVTDVRLPYGGYPKFVSQGFNDAYLPVWLQEAGYNTYYTGKFLNAHTTANWNNPFPKGWNGTDFLLDPGTYKYYNATFQRNKEPPKNFPGEYNTDLVSARALGFLDDAAASDAPFFLGVMPIGPHTETILGSESPDGITKFNPPVPADRHKDLYHGVKIPRSDSFNPESPSGASWVKDLVRQNDTVVAYHDEFYRLRLASLAAVDDLIDNVFDRLESLGFLENTYVIYTTDNGFHIGQHRLPPGKSCAYEEDVNVPFFIRGPGVPKGKTFTLPTSHTDIVPTMFKLANLSLRENFDGTPIPTHDGEFEDAKTEQVNIEFWGDSLGEGAYKGVDAINNTYKAVRIVSEEYDFAYTVWCTNEHELYDMKVDPTQMNNIWRTNGTTGNFNINGLQSRLDSLLMVLKSCKGQTCVKPWETLHPKGNVRNLEDAMDPKYDDFYIGQPQVSFSECAPGYLIDVEGPQDVLPLVSNEFDYMKGHHWSEWT</sequence>
<protein>
    <submittedName>
        <fullName evidence="7">Arylsulphatase</fullName>
    </submittedName>
</protein>
<dbReference type="Pfam" id="PF00884">
    <property type="entry name" value="Sulfatase"/>
    <property type="match status" value="1"/>
</dbReference>
<keyword evidence="2" id="KW-0732">Signal</keyword>
<evidence type="ECO:0000259" key="6">
    <source>
        <dbReference type="Pfam" id="PF00884"/>
    </source>
</evidence>
<keyword evidence="8" id="KW-1185">Reference proteome</keyword>
<accession>A0A2T2N4L7</accession>
<dbReference type="GO" id="GO:0004065">
    <property type="term" value="F:arylsulfatase activity"/>
    <property type="evidence" value="ECO:0007669"/>
    <property type="project" value="InterPro"/>
</dbReference>
<organism evidence="7 8">
    <name type="scientific">Corynespora cassiicola Philippines</name>
    <dbReference type="NCBI Taxonomy" id="1448308"/>
    <lineage>
        <taxon>Eukaryota</taxon>
        <taxon>Fungi</taxon>
        <taxon>Dikarya</taxon>
        <taxon>Ascomycota</taxon>
        <taxon>Pezizomycotina</taxon>
        <taxon>Dothideomycetes</taxon>
        <taxon>Pleosporomycetidae</taxon>
        <taxon>Pleosporales</taxon>
        <taxon>Corynesporascaceae</taxon>
        <taxon>Corynespora</taxon>
    </lineage>
</organism>
<dbReference type="InterPro" id="IPR024607">
    <property type="entry name" value="Sulfatase_CS"/>
</dbReference>
<dbReference type="InterPro" id="IPR000917">
    <property type="entry name" value="Sulfatase_N"/>
</dbReference>
<comment type="similarity">
    <text evidence="1">Belongs to the sulfatase family.</text>
</comment>
<dbReference type="STRING" id="1448308.A0A2T2N4L7"/>
<dbReference type="PIRSF" id="PIRSF000972">
    <property type="entry name" value="Arylsulf_plant"/>
    <property type="match status" value="1"/>
</dbReference>
<evidence type="ECO:0000313" key="8">
    <source>
        <dbReference type="Proteomes" id="UP000240883"/>
    </source>
</evidence>
<dbReference type="InterPro" id="IPR017850">
    <property type="entry name" value="Alkaline_phosphatase_core_sf"/>
</dbReference>
<dbReference type="SUPFAM" id="SSF53649">
    <property type="entry name" value="Alkaline phosphatase-like"/>
    <property type="match status" value="1"/>
</dbReference>
<evidence type="ECO:0000256" key="1">
    <source>
        <dbReference type="ARBA" id="ARBA00008779"/>
    </source>
</evidence>
<name>A0A2T2N4L7_CORCC</name>